<dbReference type="EMBL" id="CAJNNW010003329">
    <property type="protein sequence ID" value="CAE8645271.1"/>
    <property type="molecule type" value="Genomic_DNA"/>
</dbReference>
<dbReference type="Proteomes" id="UP000626109">
    <property type="component" value="Unassembled WGS sequence"/>
</dbReference>
<protein>
    <submittedName>
        <fullName evidence="1">Uncharacterized protein</fullName>
    </submittedName>
</protein>
<accession>A0A813I555</accession>
<evidence type="ECO:0000313" key="2">
    <source>
        <dbReference type="Proteomes" id="UP000626109"/>
    </source>
</evidence>
<organism evidence="1 2">
    <name type="scientific">Polarella glacialis</name>
    <name type="common">Dinoflagellate</name>
    <dbReference type="NCBI Taxonomy" id="89957"/>
    <lineage>
        <taxon>Eukaryota</taxon>
        <taxon>Sar</taxon>
        <taxon>Alveolata</taxon>
        <taxon>Dinophyceae</taxon>
        <taxon>Suessiales</taxon>
        <taxon>Suessiaceae</taxon>
        <taxon>Polarella</taxon>
    </lineage>
</organism>
<sequence length="105" mass="10941">MAHTPFSEELCVPTSCATPLEIETCFYVVQACAAQSLRAACGNSTPCSPPESSSHLPLALYLAWAFHLPSTKALRQPLAMGFRALPAGSKKAAAGTPAACNDCSK</sequence>
<evidence type="ECO:0000313" key="1">
    <source>
        <dbReference type="EMBL" id="CAE8645271.1"/>
    </source>
</evidence>
<proteinExistence type="predicted"/>
<name>A0A813I555_POLGL</name>
<comment type="caution">
    <text evidence="1">The sequence shown here is derived from an EMBL/GenBank/DDBJ whole genome shotgun (WGS) entry which is preliminary data.</text>
</comment>
<dbReference type="AlphaFoldDB" id="A0A813I555"/>
<reference evidence="1" key="1">
    <citation type="submission" date="2021-02" db="EMBL/GenBank/DDBJ databases">
        <authorList>
            <person name="Dougan E. K."/>
            <person name="Rhodes N."/>
            <person name="Thang M."/>
            <person name="Chan C."/>
        </authorList>
    </citation>
    <scope>NUCLEOTIDE SEQUENCE</scope>
</reference>
<gene>
    <name evidence="1" type="ORF">PGLA2088_LOCUS3766</name>
</gene>